<evidence type="ECO:0000259" key="8">
    <source>
        <dbReference type="Pfam" id="PF22148"/>
    </source>
</evidence>
<dbReference type="PROSITE" id="PS51257">
    <property type="entry name" value="PROKAR_LIPOPROTEIN"/>
    <property type="match status" value="1"/>
</dbReference>
<evidence type="ECO:0000256" key="5">
    <source>
        <dbReference type="PROSITE-ProRule" id="PRU01240"/>
    </source>
</evidence>
<protein>
    <submittedName>
        <fullName evidence="9">S8 family serine peptidase</fullName>
    </submittedName>
</protein>
<feature type="domain" description="Fervidolysin-like N-terminal prodomain" evidence="8">
    <location>
        <begin position="42"/>
        <end position="128"/>
    </location>
</feature>
<organism evidence="9 10">
    <name type="scientific">Adhaeribacter rhizoryzae</name>
    <dbReference type="NCBI Taxonomy" id="2607907"/>
    <lineage>
        <taxon>Bacteria</taxon>
        <taxon>Pseudomonadati</taxon>
        <taxon>Bacteroidota</taxon>
        <taxon>Cytophagia</taxon>
        <taxon>Cytophagales</taxon>
        <taxon>Hymenobacteraceae</taxon>
        <taxon>Adhaeribacter</taxon>
    </lineage>
</organism>
<evidence type="ECO:0000256" key="4">
    <source>
        <dbReference type="ARBA" id="ARBA00022825"/>
    </source>
</evidence>
<dbReference type="InterPro" id="IPR050131">
    <property type="entry name" value="Peptidase_S8_subtilisin-like"/>
</dbReference>
<feature type="active site" description="Charge relay system" evidence="5">
    <location>
        <position position="409"/>
    </location>
</feature>
<reference evidence="9 10" key="1">
    <citation type="submission" date="2019-09" db="EMBL/GenBank/DDBJ databases">
        <title>Genome sequence and assembly of Adhaeribacter sp.</title>
        <authorList>
            <person name="Chhetri G."/>
        </authorList>
    </citation>
    <scope>NUCLEOTIDE SEQUENCE [LARGE SCALE GENOMIC DNA]</scope>
    <source>
        <strain evidence="9 10">DK36</strain>
    </source>
</reference>
<dbReference type="InterPro" id="IPR022398">
    <property type="entry name" value="Peptidase_S8_His-AS"/>
</dbReference>
<dbReference type="CDD" id="cd07473">
    <property type="entry name" value="Peptidases_S8_Subtilisin_like"/>
    <property type="match status" value="1"/>
</dbReference>
<evidence type="ECO:0000256" key="2">
    <source>
        <dbReference type="ARBA" id="ARBA00022670"/>
    </source>
</evidence>
<feature type="active site" description="Charge relay system" evidence="5">
    <location>
        <position position="245"/>
    </location>
</feature>
<dbReference type="Proteomes" id="UP000323426">
    <property type="component" value="Unassembled WGS sequence"/>
</dbReference>
<dbReference type="AlphaFoldDB" id="A0A5M6DBT8"/>
<dbReference type="InterPro" id="IPR000209">
    <property type="entry name" value="Peptidase_S8/S53_dom"/>
</dbReference>
<gene>
    <name evidence="9" type="ORF">F0145_13155</name>
</gene>
<dbReference type="PRINTS" id="PR00723">
    <property type="entry name" value="SUBTILISIN"/>
</dbReference>
<keyword evidence="4 5" id="KW-0720">Serine protease</keyword>
<keyword evidence="2 5" id="KW-0645">Protease</keyword>
<dbReference type="InterPro" id="IPR023828">
    <property type="entry name" value="Peptidase_S8_Ser-AS"/>
</dbReference>
<evidence type="ECO:0000313" key="9">
    <source>
        <dbReference type="EMBL" id="KAA5544997.1"/>
    </source>
</evidence>
<dbReference type="SUPFAM" id="SSF52743">
    <property type="entry name" value="Subtilisin-like"/>
    <property type="match status" value="1"/>
</dbReference>
<dbReference type="PROSITE" id="PS51892">
    <property type="entry name" value="SUBTILASE"/>
    <property type="match status" value="1"/>
</dbReference>
<keyword evidence="6" id="KW-0732">Signal</keyword>
<feature type="signal peptide" evidence="6">
    <location>
        <begin position="1"/>
        <end position="25"/>
    </location>
</feature>
<evidence type="ECO:0000256" key="1">
    <source>
        <dbReference type="ARBA" id="ARBA00011073"/>
    </source>
</evidence>
<dbReference type="PROSITE" id="PS00138">
    <property type="entry name" value="SUBTILASE_SER"/>
    <property type="match status" value="1"/>
</dbReference>
<evidence type="ECO:0000259" key="7">
    <source>
        <dbReference type="Pfam" id="PF00082"/>
    </source>
</evidence>
<dbReference type="InterPro" id="IPR054399">
    <property type="entry name" value="Fervidolysin-like_N_prodom"/>
</dbReference>
<sequence length="466" mass="48416">MKLNITPFTAKSVIAAGILSMMVMAGCNNSLEEPTVLGSSSSSADAAAQALEHMPNELLVKLKAGQSEEAKARVLAKIGGKVSEKILTKTMERLGDKEGILVVRTPLAVFEAINKMKGGAEIEFAEPNYIYYHTATATDTYFTNNSLWGMYGAGTTPANQYGSNAAAAWAAGTTGSKNVYVGIIDEGVQYNHPELDGQFWTNPYDAVDGKDNDGNGYIDDVRGWDFDGNDNSIYDGGTKGTLDDHGTHVAGTIGGEANGTGVAGVNWNVTLISGKFIGRKGGTTASAIKAIDYFTNLKLKHGLNIVATNNSWGGGGYSQALYDAISRANNAGIMFIAAAGNNGTNNDVTVNYPSNYDLPNVIAVAAIDKSGLLGSFSQYGAKTVDLGAPGVGIISTTAYNTYSAYDGTSMATPHVTGAVALYASTHPGATVAQIRNAILSSVVPTPSLSGKTVTGGRLDVKAALSK</sequence>
<comment type="caution">
    <text evidence="9">The sequence shown here is derived from an EMBL/GenBank/DDBJ whole genome shotgun (WGS) entry which is preliminary data.</text>
</comment>
<accession>A0A5M6DBT8</accession>
<dbReference type="InterPro" id="IPR034204">
    <property type="entry name" value="PfSUB1-like_cat_dom"/>
</dbReference>
<dbReference type="InterPro" id="IPR036852">
    <property type="entry name" value="Peptidase_S8/S53_dom_sf"/>
</dbReference>
<dbReference type="GO" id="GO:0004252">
    <property type="term" value="F:serine-type endopeptidase activity"/>
    <property type="evidence" value="ECO:0007669"/>
    <property type="project" value="UniProtKB-UniRule"/>
</dbReference>
<dbReference type="PROSITE" id="PS00137">
    <property type="entry name" value="SUBTILASE_HIS"/>
    <property type="match status" value="1"/>
</dbReference>
<keyword evidence="10" id="KW-1185">Reference proteome</keyword>
<keyword evidence="3 5" id="KW-0378">Hydrolase</keyword>
<dbReference type="PANTHER" id="PTHR43806">
    <property type="entry name" value="PEPTIDASE S8"/>
    <property type="match status" value="1"/>
</dbReference>
<dbReference type="Pfam" id="PF00082">
    <property type="entry name" value="Peptidase_S8"/>
    <property type="match status" value="1"/>
</dbReference>
<dbReference type="Gene3D" id="3.40.50.200">
    <property type="entry name" value="Peptidase S8/S53 domain"/>
    <property type="match status" value="1"/>
</dbReference>
<dbReference type="RefSeq" id="WP_150088880.1">
    <property type="nucleotide sequence ID" value="NZ_VWSF01000009.1"/>
</dbReference>
<dbReference type="GO" id="GO:0006508">
    <property type="term" value="P:proteolysis"/>
    <property type="evidence" value="ECO:0007669"/>
    <property type="project" value="UniProtKB-KW"/>
</dbReference>
<dbReference type="InterPro" id="IPR015500">
    <property type="entry name" value="Peptidase_S8_subtilisin-rel"/>
</dbReference>
<evidence type="ECO:0000256" key="6">
    <source>
        <dbReference type="SAM" id="SignalP"/>
    </source>
</evidence>
<dbReference type="PANTHER" id="PTHR43806:SF11">
    <property type="entry name" value="CEREVISIN-RELATED"/>
    <property type="match status" value="1"/>
</dbReference>
<dbReference type="Pfam" id="PF22148">
    <property type="entry name" value="Fervidolysin_NPro-like"/>
    <property type="match status" value="1"/>
</dbReference>
<feature type="chain" id="PRO_5024340257" evidence="6">
    <location>
        <begin position="26"/>
        <end position="466"/>
    </location>
</feature>
<evidence type="ECO:0000313" key="10">
    <source>
        <dbReference type="Proteomes" id="UP000323426"/>
    </source>
</evidence>
<feature type="domain" description="Peptidase S8/S53" evidence="7">
    <location>
        <begin position="177"/>
        <end position="442"/>
    </location>
</feature>
<comment type="similarity">
    <text evidence="1 5">Belongs to the peptidase S8 family.</text>
</comment>
<evidence type="ECO:0000256" key="3">
    <source>
        <dbReference type="ARBA" id="ARBA00022801"/>
    </source>
</evidence>
<dbReference type="EMBL" id="VWSF01000009">
    <property type="protein sequence ID" value="KAA5544997.1"/>
    <property type="molecule type" value="Genomic_DNA"/>
</dbReference>
<name>A0A5M6DBT8_9BACT</name>
<proteinExistence type="inferred from homology"/>
<feature type="active site" description="Charge relay system" evidence="5">
    <location>
        <position position="185"/>
    </location>
</feature>